<keyword evidence="3" id="KW-1185">Reference proteome</keyword>
<keyword evidence="1" id="KW-1133">Transmembrane helix</keyword>
<gene>
    <name evidence="2" type="ORF">GVT53_06430</name>
</gene>
<name>A0A6G7J1J4_9FLAO</name>
<reference evidence="2 3" key="1">
    <citation type="submission" date="2020-02" db="EMBL/GenBank/DDBJ databases">
        <title>Complete genome of Muricauda sp. 501str8.</title>
        <authorList>
            <person name="Dong B."/>
            <person name="Zhu S."/>
            <person name="Yang J."/>
            <person name="Chen J."/>
        </authorList>
    </citation>
    <scope>NUCLEOTIDE SEQUENCE [LARGE SCALE GENOMIC DNA]</scope>
    <source>
        <strain evidence="2 3">501str8</strain>
    </source>
</reference>
<keyword evidence="1" id="KW-0812">Transmembrane</keyword>
<feature type="transmembrane region" description="Helical" evidence="1">
    <location>
        <begin position="6"/>
        <end position="24"/>
    </location>
</feature>
<dbReference type="RefSeq" id="WP_147296617.1">
    <property type="nucleotide sequence ID" value="NZ_CP049616.1"/>
</dbReference>
<protein>
    <submittedName>
        <fullName evidence="2">Uncharacterized protein</fullName>
    </submittedName>
</protein>
<evidence type="ECO:0000313" key="2">
    <source>
        <dbReference type="EMBL" id="QII44322.1"/>
    </source>
</evidence>
<dbReference type="AlphaFoldDB" id="A0A6G7J1J4"/>
<dbReference type="EMBL" id="CP049616">
    <property type="protein sequence ID" value="QII44322.1"/>
    <property type="molecule type" value="Genomic_DNA"/>
</dbReference>
<proteinExistence type="predicted"/>
<accession>A0A6G7J1J4</accession>
<dbReference type="Proteomes" id="UP000502928">
    <property type="component" value="Chromosome"/>
</dbReference>
<sequence length="116" mass="13428">MSSYWYILIGLALIYYGYVLWVLFKKKKTSKKKDSKNIAFLHLNNIFAYKSDNEQTDLEAVLDQMTEVENTSELLEAFKEGSLEDDANSLTRKKHEKLKVIRNEDTAENNGPDSET</sequence>
<dbReference type="KEGG" id="mut:GVT53_06430"/>
<organism evidence="2 3">
    <name type="scientific">Flagellimonas oceani</name>
    <dbReference type="NCBI Taxonomy" id="2698672"/>
    <lineage>
        <taxon>Bacteria</taxon>
        <taxon>Pseudomonadati</taxon>
        <taxon>Bacteroidota</taxon>
        <taxon>Flavobacteriia</taxon>
        <taxon>Flavobacteriales</taxon>
        <taxon>Flavobacteriaceae</taxon>
        <taxon>Flagellimonas</taxon>
    </lineage>
</organism>
<evidence type="ECO:0000256" key="1">
    <source>
        <dbReference type="SAM" id="Phobius"/>
    </source>
</evidence>
<evidence type="ECO:0000313" key="3">
    <source>
        <dbReference type="Proteomes" id="UP000502928"/>
    </source>
</evidence>
<keyword evidence="1" id="KW-0472">Membrane</keyword>